<comment type="caution">
    <text evidence="2">The sequence shown here is derived from an EMBL/GenBank/DDBJ whole genome shotgun (WGS) entry which is preliminary data.</text>
</comment>
<dbReference type="Proteomes" id="UP000663855">
    <property type="component" value="Unassembled WGS sequence"/>
</dbReference>
<dbReference type="OrthoDB" id="10003862at2759"/>
<protein>
    <submittedName>
        <fullName evidence="2">Uncharacterized protein</fullName>
    </submittedName>
</protein>
<sequence>MFRFYPIFILVLIFNLYCYSLTIPCTHHNKKDILSLSDSNSQDVIKSLENNRNDQSSYVDVFCTFYGVCLDTGEQNILNREEKSNHVMSSLFHGIPKFGKREFRSAFADIPKFG</sequence>
<reference evidence="2" key="1">
    <citation type="submission" date="2021-02" db="EMBL/GenBank/DDBJ databases">
        <authorList>
            <person name="Nowell W R."/>
        </authorList>
    </citation>
    <scope>NUCLEOTIDE SEQUENCE</scope>
</reference>
<evidence type="ECO:0000313" key="5">
    <source>
        <dbReference type="Proteomes" id="UP000663855"/>
    </source>
</evidence>
<dbReference type="Proteomes" id="UP000663834">
    <property type="component" value="Unassembled WGS sequence"/>
</dbReference>
<dbReference type="AlphaFoldDB" id="A0A815ISV6"/>
<feature type="signal peptide" evidence="1">
    <location>
        <begin position="1"/>
        <end position="20"/>
    </location>
</feature>
<evidence type="ECO:0000256" key="1">
    <source>
        <dbReference type="SAM" id="SignalP"/>
    </source>
</evidence>
<proteinExistence type="predicted"/>
<evidence type="ECO:0000313" key="2">
    <source>
        <dbReference type="EMBL" id="CAF1369852.1"/>
    </source>
</evidence>
<name>A0A815ISV6_9BILA</name>
<organism evidence="2 5">
    <name type="scientific">Rotaria magnacalcarata</name>
    <dbReference type="NCBI Taxonomy" id="392030"/>
    <lineage>
        <taxon>Eukaryota</taxon>
        <taxon>Metazoa</taxon>
        <taxon>Spiralia</taxon>
        <taxon>Gnathifera</taxon>
        <taxon>Rotifera</taxon>
        <taxon>Eurotatoria</taxon>
        <taxon>Bdelloidea</taxon>
        <taxon>Philodinida</taxon>
        <taxon>Philodinidae</taxon>
        <taxon>Rotaria</taxon>
    </lineage>
</organism>
<dbReference type="EMBL" id="CAJOBJ010369555">
    <property type="protein sequence ID" value="CAF5222775.1"/>
    <property type="molecule type" value="Genomic_DNA"/>
</dbReference>
<gene>
    <name evidence="2" type="ORF">CJN711_LOCUS20383</name>
    <name evidence="4" type="ORF">GIL414_LOCUS85247</name>
    <name evidence="3" type="ORF">KQP761_LOCUS17768</name>
</gene>
<dbReference type="EMBL" id="CAJNOV010009528">
    <property type="protein sequence ID" value="CAF1369852.1"/>
    <property type="molecule type" value="Genomic_DNA"/>
</dbReference>
<dbReference type="Proteomes" id="UP000681720">
    <property type="component" value="Unassembled WGS sequence"/>
</dbReference>
<keyword evidence="1" id="KW-0732">Signal</keyword>
<evidence type="ECO:0000313" key="3">
    <source>
        <dbReference type="EMBL" id="CAF1552625.1"/>
    </source>
</evidence>
<evidence type="ECO:0000313" key="4">
    <source>
        <dbReference type="EMBL" id="CAF5222775.1"/>
    </source>
</evidence>
<dbReference type="EMBL" id="CAJNOW010009003">
    <property type="protein sequence ID" value="CAF1552625.1"/>
    <property type="molecule type" value="Genomic_DNA"/>
</dbReference>
<accession>A0A815ISV6</accession>
<feature type="chain" id="PRO_5035605319" evidence="1">
    <location>
        <begin position="21"/>
        <end position="114"/>
    </location>
</feature>